<accession>A0A679I4Z7</accession>
<reference evidence="2" key="1">
    <citation type="submission" date="2020-01" db="EMBL/GenBank/DDBJ databases">
        <title>Phosphoaccumulans saitamaens gen. nov., sp. nov., a polyphosphate accumulating bacterium isolated from surface river water.</title>
        <authorList>
            <person name="Watanabe K."/>
            <person name="Suda W."/>
        </authorList>
    </citation>
    <scope>NUCLEOTIDE SEQUENCE [LARGE SCALE GENOMIC DNA]</scope>
    <source>
        <strain evidence="2">ICHIAU1</strain>
    </source>
</reference>
<dbReference type="AlphaFoldDB" id="A0A679I4Z7"/>
<protein>
    <submittedName>
        <fullName evidence="1">Uncharacterized protein</fullName>
    </submittedName>
</protein>
<dbReference type="RefSeq" id="WP_162050156.1">
    <property type="nucleotide sequence ID" value="NZ_AP019011.1"/>
</dbReference>
<dbReference type="Proteomes" id="UP000463961">
    <property type="component" value="Chromosome"/>
</dbReference>
<sequence length="67" mass="7520">MNHLEKAKEALETVKTAIDAVHHAANHERKVLGEKTMNGHYVKALQELEKVKEHAESLVHRAEAQGN</sequence>
<name>A0A679I4Z7_9RHOO</name>
<keyword evidence="2" id="KW-1185">Reference proteome</keyword>
<evidence type="ECO:0000313" key="2">
    <source>
        <dbReference type="Proteomes" id="UP000463961"/>
    </source>
</evidence>
<evidence type="ECO:0000313" key="1">
    <source>
        <dbReference type="EMBL" id="BBU69109.1"/>
    </source>
</evidence>
<proteinExistence type="predicted"/>
<dbReference type="EMBL" id="AP022345">
    <property type="protein sequence ID" value="BBU69109.1"/>
    <property type="molecule type" value="Genomic_DNA"/>
</dbReference>
<organism evidence="1 2">
    <name type="scientific">Fluviibacter phosphoraccumulans</name>
    <dbReference type="NCBI Taxonomy" id="1751046"/>
    <lineage>
        <taxon>Bacteria</taxon>
        <taxon>Pseudomonadati</taxon>
        <taxon>Pseudomonadota</taxon>
        <taxon>Betaproteobacteria</taxon>
        <taxon>Rhodocyclales</taxon>
        <taxon>Fluviibacteraceae</taxon>
        <taxon>Fluviibacter</taxon>
    </lineage>
</organism>
<gene>
    <name evidence="1" type="ORF">ICHIAU1_13920</name>
</gene>